<reference evidence="2" key="1">
    <citation type="journal article" date="2010" name="BMC Genomics">
        <title>A genomic perspective on the potential of Actinobacillus succinogenes for industrial succinate production.</title>
        <authorList>
            <person name="McKinlay J.B."/>
            <person name="Laivenieks M."/>
            <person name="Schindler B.D."/>
            <person name="McKinlay A.A."/>
            <person name="Siddaramappa S."/>
            <person name="Challacombe J.F."/>
            <person name="Lowry S.R."/>
            <person name="Clum A."/>
            <person name="Lapidus A.L."/>
            <person name="Burkhart K.B."/>
            <person name="Harkins V."/>
            <person name="Vieille C."/>
        </authorList>
    </citation>
    <scope>NUCLEOTIDE SEQUENCE [LARGE SCALE GENOMIC DNA]</scope>
    <source>
        <strain evidence="2">ATCC 55618 / DSM 22257 / CCUG 43843 / 130Z</strain>
    </source>
</reference>
<dbReference type="HOGENOM" id="CLU_218677_0_0_6"/>
<keyword evidence="2" id="KW-1185">Reference proteome</keyword>
<organism evidence="1 2">
    <name type="scientific">Actinobacillus succinogenes (strain ATCC 55618 / DSM 22257 / CCUG 43843 / 130Z)</name>
    <dbReference type="NCBI Taxonomy" id="339671"/>
    <lineage>
        <taxon>Bacteria</taxon>
        <taxon>Pseudomonadati</taxon>
        <taxon>Pseudomonadota</taxon>
        <taxon>Gammaproteobacteria</taxon>
        <taxon>Pasteurellales</taxon>
        <taxon>Pasteurellaceae</taxon>
        <taxon>Actinobacillus</taxon>
    </lineage>
</organism>
<dbReference type="OrthoDB" id="5460091at2"/>
<dbReference type="KEGG" id="asu:Asuc_1392"/>
<gene>
    <name evidence="1" type="ordered locus">Asuc_1392</name>
</gene>
<dbReference type="Proteomes" id="UP000001114">
    <property type="component" value="Chromosome"/>
</dbReference>
<evidence type="ECO:0000313" key="1">
    <source>
        <dbReference type="EMBL" id="ABR74751.1"/>
    </source>
</evidence>
<name>A6VP54_ACTSZ</name>
<sequence>MQGLKEIRCKCCNKLLARTKNVQFLEIKCVRCKTINKY</sequence>
<dbReference type="AlphaFoldDB" id="A6VP54"/>
<evidence type="ECO:0008006" key="3">
    <source>
        <dbReference type="Google" id="ProtNLM"/>
    </source>
</evidence>
<evidence type="ECO:0000313" key="2">
    <source>
        <dbReference type="Proteomes" id="UP000001114"/>
    </source>
</evidence>
<protein>
    <recommendedName>
        <fullName evidence="3">Com family DNA-binding transcriptional regulator</fullName>
    </recommendedName>
</protein>
<dbReference type="STRING" id="339671.Asuc_1392"/>
<proteinExistence type="predicted"/>
<dbReference type="EMBL" id="CP000746">
    <property type="protein sequence ID" value="ABR74751.1"/>
    <property type="molecule type" value="Genomic_DNA"/>
</dbReference>
<dbReference type="Pfam" id="PF10122">
    <property type="entry name" value="Zn_ribbon_Com"/>
    <property type="match status" value="1"/>
</dbReference>
<dbReference type="InterPro" id="IPR019294">
    <property type="entry name" value="Translation_reg_Com"/>
</dbReference>
<accession>A6VP54</accession>